<feature type="region of interest" description="Disordered" evidence="2">
    <location>
        <begin position="1"/>
        <end position="125"/>
    </location>
</feature>
<comment type="caution">
    <text evidence="5">The sequence shown here is derived from an EMBL/GenBank/DDBJ whole genome shotgun (WGS) entry which is preliminary data.</text>
</comment>
<evidence type="ECO:0000259" key="3">
    <source>
        <dbReference type="Pfam" id="PF12816"/>
    </source>
</evidence>
<dbReference type="Gene3D" id="2.130.10.10">
    <property type="entry name" value="YVTN repeat-like/Quinoprotein amine dehydrogenase"/>
    <property type="match status" value="1"/>
</dbReference>
<feature type="compositionally biased region" description="Basic and acidic residues" evidence="2">
    <location>
        <begin position="99"/>
        <end position="108"/>
    </location>
</feature>
<dbReference type="InterPro" id="IPR025941">
    <property type="entry name" value="Vps8_central_dom"/>
</dbReference>
<comment type="similarity">
    <text evidence="1">Belongs to the VPS8 family.</text>
</comment>
<dbReference type="GO" id="GO:0006623">
    <property type="term" value="P:protein targeting to vacuole"/>
    <property type="evidence" value="ECO:0007669"/>
    <property type="project" value="InterPro"/>
</dbReference>
<dbReference type="GO" id="GO:0005770">
    <property type="term" value="C:late endosome"/>
    <property type="evidence" value="ECO:0007669"/>
    <property type="project" value="TreeGrafter"/>
</dbReference>
<accession>A0A8H6MF96</accession>
<dbReference type="Pfam" id="PF12816">
    <property type="entry name" value="TPR_Vps8"/>
    <property type="match status" value="1"/>
</dbReference>
<evidence type="ECO:0000313" key="5">
    <source>
        <dbReference type="EMBL" id="KAF6762996.1"/>
    </source>
</evidence>
<dbReference type="OrthoDB" id="289913at2759"/>
<protein>
    <submittedName>
        <fullName evidence="5">Lateendosome to vacuole transport-family protein</fullName>
    </submittedName>
</protein>
<feature type="region of interest" description="Disordered" evidence="2">
    <location>
        <begin position="531"/>
        <end position="567"/>
    </location>
</feature>
<dbReference type="EMBL" id="JACGCI010000006">
    <property type="protein sequence ID" value="KAF6762996.1"/>
    <property type="molecule type" value="Genomic_DNA"/>
</dbReference>
<feature type="region of interest" description="Disordered" evidence="2">
    <location>
        <begin position="138"/>
        <end position="172"/>
    </location>
</feature>
<proteinExistence type="inferred from homology"/>
<dbReference type="Pfam" id="PF23410">
    <property type="entry name" value="Beta-prop_VPS8"/>
    <property type="match status" value="1"/>
</dbReference>
<feature type="compositionally biased region" description="Acidic residues" evidence="2">
    <location>
        <begin position="37"/>
        <end position="62"/>
    </location>
</feature>
<dbReference type="GO" id="GO:0034058">
    <property type="term" value="P:endosomal vesicle fusion"/>
    <property type="evidence" value="ECO:0007669"/>
    <property type="project" value="TreeGrafter"/>
</dbReference>
<evidence type="ECO:0000259" key="4">
    <source>
        <dbReference type="Pfam" id="PF25066"/>
    </source>
</evidence>
<keyword evidence="6" id="KW-1185">Reference proteome</keyword>
<dbReference type="InterPro" id="IPR045111">
    <property type="entry name" value="Vps41/Vps8"/>
</dbReference>
<evidence type="ECO:0000313" key="6">
    <source>
        <dbReference type="Proteomes" id="UP000521943"/>
    </source>
</evidence>
<name>A0A8H6MF96_9AGAR</name>
<gene>
    <name evidence="5" type="ORF">DFP72DRAFT_874339</name>
</gene>
<dbReference type="SUPFAM" id="SSF50978">
    <property type="entry name" value="WD40 repeat-like"/>
    <property type="match status" value="1"/>
</dbReference>
<dbReference type="Pfam" id="PF25066">
    <property type="entry name" value="TPR_VPS8_2"/>
    <property type="match status" value="1"/>
</dbReference>
<reference evidence="5 6" key="1">
    <citation type="submission" date="2020-07" db="EMBL/GenBank/DDBJ databases">
        <title>Comparative genomics of pyrophilous fungi reveals a link between fire events and developmental genes.</title>
        <authorList>
            <consortium name="DOE Joint Genome Institute"/>
            <person name="Steindorff A.S."/>
            <person name="Carver A."/>
            <person name="Calhoun S."/>
            <person name="Stillman K."/>
            <person name="Liu H."/>
            <person name="Lipzen A."/>
            <person name="Pangilinan J."/>
            <person name="Labutti K."/>
            <person name="Bruns T.D."/>
            <person name="Grigoriev I.V."/>
        </authorList>
    </citation>
    <scope>NUCLEOTIDE SEQUENCE [LARGE SCALE GENOMIC DNA]</scope>
    <source>
        <strain evidence="5 6">CBS 144469</strain>
    </source>
</reference>
<feature type="compositionally biased region" description="Low complexity" evidence="2">
    <location>
        <begin position="152"/>
        <end position="162"/>
    </location>
</feature>
<feature type="compositionally biased region" description="Acidic residues" evidence="2">
    <location>
        <begin position="138"/>
        <end position="151"/>
    </location>
</feature>
<dbReference type="PANTHER" id="PTHR12616:SF8">
    <property type="entry name" value="VACUOLAR PROTEIN SORTING-ASSOCIATED PROTEIN 8 HOMOLOG"/>
    <property type="match status" value="1"/>
</dbReference>
<evidence type="ECO:0000256" key="2">
    <source>
        <dbReference type="SAM" id="MobiDB-lite"/>
    </source>
</evidence>
<dbReference type="InterPro" id="IPR015943">
    <property type="entry name" value="WD40/YVTN_repeat-like_dom_sf"/>
</dbReference>
<organism evidence="5 6">
    <name type="scientific">Ephemerocybe angulata</name>
    <dbReference type="NCBI Taxonomy" id="980116"/>
    <lineage>
        <taxon>Eukaryota</taxon>
        <taxon>Fungi</taxon>
        <taxon>Dikarya</taxon>
        <taxon>Basidiomycota</taxon>
        <taxon>Agaricomycotina</taxon>
        <taxon>Agaricomycetes</taxon>
        <taxon>Agaricomycetidae</taxon>
        <taxon>Agaricales</taxon>
        <taxon>Agaricineae</taxon>
        <taxon>Psathyrellaceae</taxon>
        <taxon>Ephemerocybe</taxon>
    </lineage>
</organism>
<feature type="domain" description="Vacuolar protein sorting-associated protein 8 central" evidence="3">
    <location>
        <begin position="792"/>
        <end position="997"/>
    </location>
</feature>
<dbReference type="GO" id="GO:0030897">
    <property type="term" value="C:HOPS complex"/>
    <property type="evidence" value="ECO:0007669"/>
    <property type="project" value="TreeGrafter"/>
</dbReference>
<evidence type="ECO:0000256" key="1">
    <source>
        <dbReference type="ARBA" id="ARBA00009422"/>
    </source>
</evidence>
<feature type="domain" description="VPS8-like TPR-like repeats" evidence="4">
    <location>
        <begin position="1342"/>
        <end position="1404"/>
    </location>
</feature>
<dbReference type="InterPro" id="IPR036322">
    <property type="entry name" value="WD40_repeat_dom_sf"/>
</dbReference>
<dbReference type="Proteomes" id="UP000521943">
    <property type="component" value="Unassembled WGS sequence"/>
</dbReference>
<sequence>MSNGAQHGLPISHNEWEDAVSPPIGEDSAQGLHFSDSDEEEGDDQMSELFEDETNESEDDGDTSNILDSVLESDEEGEEEEEFVYTGLDSSDGPVPYRDQLRDVLGQEHEEESVGDPNEAEKSLLLDADVKPAILLEDEPLEEPEIQEEVLSEFSPSLSSPGPLTPPSRIGSPAALLASPRLARPFLHPNVSRLRSYAPQSPSGLSKNESIASSHSHLFEGASPSPSHFSSISRSSSLSNLRAASSNGGPSPTAPSEVFRWSELQLVTKELYSKGPQKAMHVLGTSDLGSPTVLAANGLICVGLTDGRICVYDFKQTLKAICGSEAKASILGPVTALALSHDHTCVASGHATGHIQLFDLKKPQAPIRSVPPTTLGVVATGRKEGHIHGSRIVSMGFIAGRHTALVSADENGLAFYHSLGKMLFVEASDILRILGQYPEIPPVASPKSAPPPPPTQKRKVRYTVLSMAPLPLGPAPHPTDAYDVVALLTPTKLVVVGLRPTPKTWFKCPRLPDEGHLARSQMKGTMAWFPSVPDSHADHPAPSQSGTTHQTENIVGESKFKQRVRSTKTGRMNEVDIGAIVFEEAGLWSADETILALTMAERKCGNSLFITGNSIGVFDISTFDGLSLISPTLNMTTNASITYASSVSDVAHSLRVYKGKMFLLGRERLSVGTLLTWADRILGLAQSNCAEHYYTDQAPGNRNGLPEEPSRRKEVIGDKLRSLMDASVRYAFAEERLTDETHVTPDHRGVDLTSLFEGLVTTCCRACIVLDDFDFLFEDLFQCYDDNCIAPIYLRQLEPFILDSSIQHVPPRITQRLVALHEADGQSEYVERLIWHMDPACLDLNQTILLCQKFHLYDALIYIYTRALQDYVAPVVELLGLIRQVQQYRHKVATAPEGNFESFEEGDIPVESLLLSAYKIYPYLSNVLSGLSYPTFRAKRTLYKFLFFGRSSIWPEEGGKLVLTADEEGGLEPTYPYARQLLRFDAESFLHSLDIAFEDAYLNDESQNVNRLIIVRILLEILSDGHISSEDVTLVNIFVARNVPKYPQFLQIAPSVLHNILTGLAEDPDFRTREDRQLAAEYLLSVYNPHDIGTVTSLFEEAGFYRILRTWYRHDRRWALLLCTYRHNKGSLPSDVAETLADSLPQLLNTSIRNTAIIIDIHYPPLHQDALSILHSEFQDKDHPSYVYLRQLLAPPSNEDEEVILPQRPPTTTDIPASMREEFVDLQSRLHPESLVDVLKEMDRDSLQWQQVIDICERNEAWDTVVWALNWQHEPQAALKKAETYYKQLTRRIIHSLEEGSPINREIGLLNALGLTGRDICLERSQGLLAAEVPLEDLCVQTFPRLFKRLVNSTPTATGTQYTEFRLILGGMLESYHSDEDMLAISKHLVDRDLFETISHLTAEKSRGWSPAAARCSVCRKPIIQPVPRASKPLSGTSSPSHLTLPHIVVSRTGIISHSACLSIPEDESS</sequence>
<feature type="compositionally biased region" description="Polar residues" evidence="2">
    <location>
        <begin position="542"/>
        <end position="553"/>
    </location>
</feature>
<dbReference type="InterPro" id="IPR059070">
    <property type="entry name" value="TPR_VPS8_2"/>
</dbReference>
<dbReference type="PANTHER" id="PTHR12616">
    <property type="entry name" value="VACUOLAR PROTEIN SORTING VPS41"/>
    <property type="match status" value="1"/>
</dbReference>
<feature type="compositionally biased region" description="Acidic residues" evidence="2">
    <location>
        <begin position="71"/>
        <end position="83"/>
    </location>
</feature>